<proteinExistence type="predicted"/>
<dbReference type="RefSeq" id="WP_095720743.1">
    <property type="nucleotide sequence ID" value="NZ_NTFS01000037.1"/>
</dbReference>
<keyword evidence="2" id="KW-1185">Reference proteome</keyword>
<comment type="caution">
    <text evidence="1">The sequence shown here is derived from an EMBL/GenBank/DDBJ whole genome shotgun (WGS) entry which is preliminary data.</text>
</comment>
<dbReference type="AlphaFoldDB" id="A0A2A2TMK1"/>
<protein>
    <submittedName>
        <fullName evidence="1">Uncharacterized protein</fullName>
    </submittedName>
</protein>
<accession>A0A2A2TMK1</accession>
<evidence type="ECO:0000313" key="1">
    <source>
        <dbReference type="EMBL" id="PAX59741.1"/>
    </source>
</evidence>
<dbReference type="Proteomes" id="UP000218238">
    <property type="component" value="Unassembled WGS sequence"/>
</dbReference>
<dbReference type="OrthoDB" id="422658at2"/>
<name>A0A2A2TMK1_9CYAN</name>
<dbReference type="EMBL" id="NTFS01000037">
    <property type="protein sequence ID" value="PAX59741.1"/>
    <property type="molecule type" value="Genomic_DNA"/>
</dbReference>
<reference evidence="1 2" key="1">
    <citation type="submission" date="2017-08" db="EMBL/GenBank/DDBJ databases">
        <title>Draft genome sequence of filamentous cyanobacterium Calothrix elsteri CCALA 953.</title>
        <authorList>
            <person name="Gagunashvili A.N."/>
            <person name="Elster J."/>
            <person name="Andresson O.S."/>
        </authorList>
    </citation>
    <scope>NUCLEOTIDE SEQUENCE [LARGE SCALE GENOMIC DNA]</scope>
    <source>
        <strain evidence="1 2">CCALA 953</strain>
    </source>
</reference>
<organism evidence="1 2">
    <name type="scientific">Brunnivagina elsteri CCALA 953</name>
    <dbReference type="NCBI Taxonomy" id="987040"/>
    <lineage>
        <taxon>Bacteria</taxon>
        <taxon>Bacillati</taxon>
        <taxon>Cyanobacteriota</taxon>
        <taxon>Cyanophyceae</taxon>
        <taxon>Nostocales</taxon>
        <taxon>Calotrichaceae</taxon>
        <taxon>Brunnivagina</taxon>
    </lineage>
</organism>
<sequence>MTAKEAKIRIVYATLLLGTAVPVWGITEGISPQIVRAYTARADIVIDRLPEETYETMLRRAEAAARAGAQRSFDQDILITEVSVIISGQNYGAIAPILDLRVNRQQWRNRPDPQVWATYFKSARSLLLFDQKQGNTEAATASTPK</sequence>
<gene>
    <name evidence="1" type="ORF">CK510_05560</name>
</gene>
<evidence type="ECO:0000313" key="2">
    <source>
        <dbReference type="Proteomes" id="UP000218238"/>
    </source>
</evidence>